<dbReference type="InterPro" id="IPR036396">
    <property type="entry name" value="Cyt_P450_sf"/>
</dbReference>
<accession>A0A9P6I8J9</accession>
<dbReference type="PANTHER" id="PTHR47582:SF1">
    <property type="entry name" value="P450, PUTATIVE (EUROFUNG)-RELATED"/>
    <property type="match status" value="1"/>
</dbReference>
<comment type="similarity">
    <text evidence="2 7">Belongs to the cytochrome P450 family.</text>
</comment>
<dbReference type="PANTHER" id="PTHR47582">
    <property type="entry name" value="P450, PUTATIVE (EUROFUNG)-RELATED"/>
    <property type="match status" value="1"/>
</dbReference>
<proteinExistence type="inferred from homology"/>
<evidence type="ECO:0000256" key="4">
    <source>
        <dbReference type="ARBA" id="ARBA00023004"/>
    </source>
</evidence>
<dbReference type="Pfam" id="PF00067">
    <property type="entry name" value="p450"/>
    <property type="match status" value="1"/>
</dbReference>
<dbReference type="GO" id="GO:0020037">
    <property type="term" value="F:heme binding"/>
    <property type="evidence" value="ECO:0007669"/>
    <property type="project" value="InterPro"/>
</dbReference>
<keyword evidence="3 6" id="KW-0479">Metal-binding</keyword>
<reference evidence="9" key="2">
    <citation type="submission" date="2020-11" db="EMBL/GenBank/DDBJ databases">
        <title>Whole genome sequencing of Colletotrichum sp.</title>
        <authorList>
            <person name="Li H."/>
        </authorList>
    </citation>
    <scope>NUCLEOTIDE SEQUENCE</scope>
    <source>
        <strain evidence="9">CkLH20</strain>
    </source>
</reference>
<reference evidence="9" key="1">
    <citation type="submission" date="2020-03" db="EMBL/GenBank/DDBJ databases">
        <authorList>
            <person name="He L."/>
        </authorList>
    </citation>
    <scope>NUCLEOTIDE SEQUENCE</scope>
    <source>
        <strain evidence="9">CkLH20</strain>
    </source>
</reference>
<dbReference type="Proteomes" id="UP000781932">
    <property type="component" value="Unassembled WGS sequence"/>
</dbReference>
<keyword evidence="10" id="KW-1185">Reference proteome</keyword>
<keyword evidence="5 7" id="KW-0503">Monooxygenase</keyword>
<dbReference type="Gene3D" id="1.10.630.10">
    <property type="entry name" value="Cytochrome P450"/>
    <property type="match status" value="1"/>
</dbReference>
<evidence type="ECO:0000313" key="9">
    <source>
        <dbReference type="EMBL" id="KAF9878224.1"/>
    </source>
</evidence>
<dbReference type="InterPro" id="IPR001128">
    <property type="entry name" value="Cyt_P450"/>
</dbReference>
<dbReference type="InterPro" id="IPR017972">
    <property type="entry name" value="Cyt_P450_CS"/>
</dbReference>
<dbReference type="CDD" id="cd11040">
    <property type="entry name" value="CYP7_CYP8-like"/>
    <property type="match status" value="1"/>
</dbReference>
<dbReference type="InterPro" id="IPR002403">
    <property type="entry name" value="Cyt_P450_E_grp-IV"/>
</dbReference>
<sequence>MASASPTGEIGGMAANGTAKAGSFLSFFAEDVQRSPILYSAFAVMLALIVIVGKLSSPNLDEREPPAMKPRIPVIGHLLGMIKHQAHFFKSLEHRNMPIATLPILNGKLYGVWDPVLIQSIYRNKDLSFEPFAVEFAQRELGFDNDTLKILSNGVLLPQFFEGIHAAMTPRNVRRMNANALRHVAKVLEDIPDGKAFESANFYVWVRDLMTIATAEALYGPENPIRKDESLLEQVWDFDAGLAMLMLGVVPSITAKKCYQARAKLQAVLAEYYGANNDDHEDAGQITKNRANVLRKHGISGHDVGKIEIALLHVSTSNTIPTLFWFIAFVFTRPDVIAQLRDEAAAVATHGENGEVTIDIAVIDERCPLLVSCYREAIRLSNKGSGNRRVMQDTTVSDGKGRSYLLKKGCNVQVSHEVAHSLERVWGSDMDVFVADRFVDSKAKKENLEAEKLKKAAWVPFGGGRHLCPGRNFAFAENLGFVASLLLGFDVTPLDNSMKSTTEPPKMDRCPMTAAAAKPVDSGEGFGVRVEKRKGWENTKWLYSS</sequence>
<dbReference type="GO" id="GO:0005506">
    <property type="term" value="F:iron ion binding"/>
    <property type="evidence" value="ECO:0007669"/>
    <property type="project" value="InterPro"/>
</dbReference>
<name>A0A9P6I8J9_9PEZI</name>
<comment type="cofactor">
    <cofactor evidence="1 6">
        <name>heme</name>
        <dbReference type="ChEBI" id="CHEBI:30413"/>
    </cofactor>
</comment>
<protein>
    <submittedName>
        <fullName evidence="9">Prostacyclin synthase</fullName>
    </submittedName>
</protein>
<organism evidence="9 10">
    <name type="scientific">Colletotrichum karsti</name>
    <dbReference type="NCBI Taxonomy" id="1095194"/>
    <lineage>
        <taxon>Eukaryota</taxon>
        <taxon>Fungi</taxon>
        <taxon>Dikarya</taxon>
        <taxon>Ascomycota</taxon>
        <taxon>Pezizomycotina</taxon>
        <taxon>Sordariomycetes</taxon>
        <taxon>Hypocreomycetidae</taxon>
        <taxon>Glomerellales</taxon>
        <taxon>Glomerellaceae</taxon>
        <taxon>Colletotrichum</taxon>
        <taxon>Colletotrichum boninense species complex</taxon>
    </lineage>
</organism>
<feature type="transmembrane region" description="Helical" evidence="8">
    <location>
        <begin position="37"/>
        <end position="55"/>
    </location>
</feature>
<evidence type="ECO:0000256" key="1">
    <source>
        <dbReference type="ARBA" id="ARBA00001971"/>
    </source>
</evidence>
<dbReference type="OrthoDB" id="1470350at2759"/>
<evidence type="ECO:0000256" key="5">
    <source>
        <dbReference type="ARBA" id="ARBA00023033"/>
    </source>
</evidence>
<keyword evidence="7" id="KW-0560">Oxidoreductase</keyword>
<feature type="binding site" description="axial binding residue" evidence="6">
    <location>
        <position position="468"/>
    </location>
    <ligand>
        <name>heme</name>
        <dbReference type="ChEBI" id="CHEBI:30413"/>
    </ligand>
    <ligandPart>
        <name>Fe</name>
        <dbReference type="ChEBI" id="CHEBI:18248"/>
    </ligandPart>
</feature>
<dbReference type="GeneID" id="62160055"/>
<evidence type="ECO:0000256" key="2">
    <source>
        <dbReference type="ARBA" id="ARBA00010617"/>
    </source>
</evidence>
<dbReference type="GO" id="GO:0016705">
    <property type="term" value="F:oxidoreductase activity, acting on paired donors, with incorporation or reduction of molecular oxygen"/>
    <property type="evidence" value="ECO:0007669"/>
    <property type="project" value="InterPro"/>
</dbReference>
<dbReference type="PRINTS" id="PR00465">
    <property type="entry name" value="EP450IV"/>
</dbReference>
<keyword evidence="8" id="KW-0472">Membrane</keyword>
<dbReference type="EMBL" id="JAATWM020000011">
    <property type="protein sequence ID" value="KAF9878224.1"/>
    <property type="molecule type" value="Genomic_DNA"/>
</dbReference>
<dbReference type="InterPro" id="IPR053007">
    <property type="entry name" value="CYP450_monoxygenase_sec-met"/>
</dbReference>
<dbReference type="AlphaFoldDB" id="A0A9P6I8J9"/>
<keyword evidence="8" id="KW-1133">Transmembrane helix</keyword>
<evidence type="ECO:0000256" key="8">
    <source>
        <dbReference type="SAM" id="Phobius"/>
    </source>
</evidence>
<dbReference type="RefSeq" id="XP_038747685.1">
    <property type="nucleotide sequence ID" value="XM_038886981.1"/>
</dbReference>
<dbReference type="SUPFAM" id="SSF48264">
    <property type="entry name" value="Cytochrome P450"/>
    <property type="match status" value="1"/>
</dbReference>
<keyword evidence="4 6" id="KW-0408">Iron</keyword>
<comment type="caution">
    <text evidence="9">The sequence shown here is derived from an EMBL/GenBank/DDBJ whole genome shotgun (WGS) entry which is preliminary data.</text>
</comment>
<gene>
    <name evidence="9" type="ORF">CkaCkLH20_04262</name>
</gene>
<keyword evidence="8" id="KW-0812">Transmembrane</keyword>
<evidence type="ECO:0000256" key="3">
    <source>
        <dbReference type="ARBA" id="ARBA00022723"/>
    </source>
</evidence>
<dbReference type="GO" id="GO:0004497">
    <property type="term" value="F:monooxygenase activity"/>
    <property type="evidence" value="ECO:0007669"/>
    <property type="project" value="UniProtKB-KW"/>
</dbReference>
<keyword evidence="6 7" id="KW-0349">Heme</keyword>
<dbReference type="PROSITE" id="PS00086">
    <property type="entry name" value="CYTOCHROME_P450"/>
    <property type="match status" value="1"/>
</dbReference>
<evidence type="ECO:0000256" key="7">
    <source>
        <dbReference type="RuleBase" id="RU000461"/>
    </source>
</evidence>
<evidence type="ECO:0000313" key="10">
    <source>
        <dbReference type="Proteomes" id="UP000781932"/>
    </source>
</evidence>
<evidence type="ECO:0000256" key="6">
    <source>
        <dbReference type="PIRSR" id="PIRSR602403-1"/>
    </source>
</evidence>